<evidence type="ECO:0000256" key="2">
    <source>
        <dbReference type="ARBA" id="ARBA00004906"/>
    </source>
</evidence>
<comment type="similarity">
    <text evidence="3 11">Belongs to the Deltex family.</text>
</comment>
<evidence type="ECO:0000259" key="13">
    <source>
        <dbReference type="PROSITE" id="PS50089"/>
    </source>
</evidence>
<accession>A0A8I6TEL3</accession>
<evidence type="ECO:0000256" key="12">
    <source>
        <dbReference type="SAM" id="MobiDB-lite"/>
    </source>
</evidence>
<proteinExistence type="inferred from homology"/>
<keyword evidence="6" id="KW-0677">Repeat</keyword>
<evidence type="ECO:0000259" key="14">
    <source>
        <dbReference type="PROSITE" id="PS50918"/>
    </source>
</evidence>
<dbReference type="GO" id="GO:0016567">
    <property type="term" value="P:protein ubiquitination"/>
    <property type="evidence" value="ECO:0007669"/>
    <property type="project" value="UniProtKB-UniRule"/>
</dbReference>
<comment type="catalytic activity">
    <reaction evidence="1 11">
        <text>S-ubiquitinyl-[E2 ubiquitin-conjugating enzyme]-L-cysteine + [acceptor protein]-L-lysine = [E2 ubiquitin-conjugating enzyme]-L-cysteine + N(6)-ubiquitinyl-[acceptor protein]-L-lysine.</text>
        <dbReference type="EC" id="2.3.2.27"/>
    </reaction>
</comment>
<dbReference type="RefSeq" id="XP_014244264.1">
    <property type="nucleotide sequence ID" value="XM_014388778.2"/>
</dbReference>
<dbReference type="GO" id="GO:0061630">
    <property type="term" value="F:ubiquitin protein ligase activity"/>
    <property type="evidence" value="ECO:0007669"/>
    <property type="project" value="UniProtKB-UniRule"/>
</dbReference>
<reference evidence="15" key="1">
    <citation type="submission" date="2022-01" db="UniProtKB">
        <authorList>
            <consortium name="EnsemblMetazoa"/>
        </authorList>
    </citation>
    <scope>IDENTIFICATION</scope>
</reference>
<dbReference type="GO" id="GO:0007219">
    <property type="term" value="P:Notch signaling pathway"/>
    <property type="evidence" value="ECO:0007669"/>
    <property type="project" value="UniProtKB-KW"/>
</dbReference>
<keyword evidence="7 10" id="KW-0863">Zinc-finger</keyword>
<evidence type="ECO:0000256" key="8">
    <source>
        <dbReference type="ARBA" id="ARBA00022833"/>
    </source>
</evidence>
<dbReference type="UniPathway" id="UPA00143"/>
<keyword evidence="9" id="KW-0914">Notch signaling pathway</keyword>
<evidence type="ECO:0000256" key="5">
    <source>
        <dbReference type="ARBA" id="ARBA00022723"/>
    </source>
</evidence>
<dbReference type="OrthoDB" id="2449614at2759"/>
<keyword evidence="16" id="KW-1185">Reference proteome</keyword>
<dbReference type="PROSITE" id="PS50089">
    <property type="entry name" value="ZF_RING_2"/>
    <property type="match status" value="1"/>
</dbReference>
<feature type="domain" description="WWE" evidence="14">
    <location>
        <begin position="78"/>
        <end position="157"/>
    </location>
</feature>
<dbReference type="InterPro" id="IPR039399">
    <property type="entry name" value="Deltex_C_sf"/>
</dbReference>
<dbReference type="Proteomes" id="UP000494040">
    <property type="component" value="Unassembled WGS sequence"/>
</dbReference>
<feature type="domain" description="RING-type" evidence="13">
    <location>
        <begin position="298"/>
        <end position="347"/>
    </location>
</feature>
<dbReference type="EC" id="2.3.2.27" evidence="11"/>
<dbReference type="InterPro" id="IPR013083">
    <property type="entry name" value="Znf_RING/FYVE/PHD"/>
</dbReference>
<evidence type="ECO:0000256" key="9">
    <source>
        <dbReference type="ARBA" id="ARBA00022976"/>
    </source>
</evidence>
<dbReference type="Gene3D" id="3.30.720.50">
    <property type="match status" value="2"/>
</dbReference>
<dbReference type="SUPFAM" id="SSF57850">
    <property type="entry name" value="RING/U-box"/>
    <property type="match status" value="1"/>
</dbReference>
<organism evidence="15 16">
    <name type="scientific">Cimex lectularius</name>
    <name type="common">Bed bug</name>
    <name type="synonym">Acanthia lectularia</name>
    <dbReference type="NCBI Taxonomy" id="79782"/>
    <lineage>
        <taxon>Eukaryota</taxon>
        <taxon>Metazoa</taxon>
        <taxon>Ecdysozoa</taxon>
        <taxon>Arthropoda</taxon>
        <taxon>Hexapoda</taxon>
        <taxon>Insecta</taxon>
        <taxon>Pterygota</taxon>
        <taxon>Neoptera</taxon>
        <taxon>Paraneoptera</taxon>
        <taxon>Hemiptera</taxon>
        <taxon>Heteroptera</taxon>
        <taxon>Panheteroptera</taxon>
        <taxon>Cimicomorpha</taxon>
        <taxon>Cimicidae</taxon>
        <taxon>Cimex</taxon>
    </lineage>
</organism>
<feature type="domain" description="WWE" evidence="14">
    <location>
        <begin position="1"/>
        <end position="77"/>
    </location>
</feature>
<dbReference type="GO" id="GO:0005737">
    <property type="term" value="C:cytoplasm"/>
    <property type="evidence" value="ECO:0007669"/>
    <property type="project" value="UniProtKB-SubCell"/>
</dbReference>
<comment type="subcellular location">
    <subcellularLocation>
        <location evidence="11">Cytoplasm</location>
    </subcellularLocation>
</comment>
<comment type="pathway">
    <text evidence="2 11">Protein modification; protein ubiquitination.</text>
</comment>
<dbReference type="SUPFAM" id="SSF117839">
    <property type="entry name" value="WWE domain"/>
    <property type="match status" value="2"/>
</dbReference>
<dbReference type="SMART" id="SM00184">
    <property type="entry name" value="RING"/>
    <property type="match status" value="1"/>
</dbReference>
<dbReference type="Gene3D" id="3.30.390.130">
    <property type="match status" value="1"/>
</dbReference>
<dbReference type="InterPro" id="IPR039398">
    <property type="entry name" value="Deltex_fam"/>
</dbReference>
<name>A0A8I6TEL3_CIMLE</name>
<dbReference type="GO" id="GO:0008270">
    <property type="term" value="F:zinc ion binding"/>
    <property type="evidence" value="ECO:0007669"/>
    <property type="project" value="UniProtKB-KW"/>
</dbReference>
<dbReference type="CDD" id="cd09633">
    <property type="entry name" value="Deltex_C"/>
    <property type="match status" value="1"/>
</dbReference>
<evidence type="ECO:0000256" key="1">
    <source>
        <dbReference type="ARBA" id="ARBA00000900"/>
    </source>
</evidence>
<dbReference type="Pfam" id="PF13639">
    <property type="entry name" value="zf-RING_2"/>
    <property type="match status" value="1"/>
</dbReference>
<evidence type="ECO:0000313" key="16">
    <source>
        <dbReference type="Proteomes" id="UP000494040"/>
    </source>
</evidence>
<dbReference type="AlphaFoldDB" id="A0A8I6TEL3"/>
<keyword evidence="8 11" id="KW-0862">Zinc</keyword>
<dbReference type="Pfam" id="PF18102">
    <property type="entry name" value="DTC"/>
    <property type="match status" value="1"/>
</dbReference>
<keyword evidence="5 11" id="KW-0479">Metal-binding</keyword>
<dbReference type="InterPro" id="IPR018123">
    <property type="entry name" value="WWE-dom_subgr"/>
</dbReference>
<dbReference type="InterPro" id="IPR001841">
    <property type="entry name" value="Znf_RING"/>
</dbReference>
<dbReference type="Gene3D" id="3.30.40.10">
    <property type="entry name" value="Zinc/RING finger domain, C3HC4 (zinc finger)"/>
    <property type="match status" value="1"/>
</dbReference>
<feature type="region of interest" description="Disordered" evidence="12">
    <location>
        <begin position="174"/>
        <end position="237"/>
    </location>
</feature>
<dbReference type="PANTHER" id="PTHR12622">
    <property type="entry name" value="DELTEX-RELATED"/>
    <property type="match status" value="1"/>
</dbReference>
<evidence type="ECO:0000313" key="15">
    <source>
        <dbReference type="EnsemblMetazoa" id="XP_014244264.1"/>
    </source>
</evidence>
<dbReference type="CTD" id="31589"/>
<feature type="compositionally biased region" description="Polar residues" evidence="12">
    <location>
        <begin position="174"/>
        <end position="190"/>
    </location>
</feature>
<feature type="compositionally biased region" description="Low complexity" evidence="12">
    <location>
        <begin position="209"/>
        <end position="222"/>
    </location>
</feature>
<sequence length="483" mass="53968">MTAGHAVVVWEWENRQGRWRPYSPEVSQLLERAHSKRLTRVMLSDADPLLDKYYINLRTKQQCSEEAGTGVPHQVRRMFYPPDSPAGKGARWEWAGDGHAEWHAYDMEVQALIETSWAKGDQTIDVSKTYLGFPYIINFCNLTQVRNNTGFVRNVRRIQQAPYPLTKINPQEMASMTGHNSNKTNGQKLNATPPPIVSTAEPVPVQRRSNSSLLDADSSSTKSGRRPSVDTVSTYLSHDSEHKNSKVDLLDCSAGSDDVFIFEKKSSPSHGAIVGVDPASAGISKYVIALNESIDGDCPICLCPYNQGMTVALSRCSHMLHLDCLNSMLTSQPNFPQWLYIECPLCHEIYGEKRGNQPRGTMDWVLVNPIIPGHPNVTLIQITYHIVSGIQGREHPNPGRPYYAVGFPRVCYLPDTKKGRHVLKLLQIAWRRRLVFTVGRSLTTGKEDVITWNGIHQKTEPVAALAPNFLDNCIKELAALGVT</sequence>
<dbReference type="SMART" id="SM00678">
    <property type="entry name" value="WWE"/>
    <property type="match status" value="2"/>
</dbReference>
<keyword evidence="4 11" id="KW-0808">Transferase</keyword>
<dbReference type="InterPro" id="IPR037197">
    <property type="entry name" value="WWE_dom_sf"/>
</dbReference>
<dbReference type="GeneID" id="106663718"/>
<dbReference type="InterPro" id="IPR004170">
    <property type="entry name" value="WWE_dom"/>
</dbReference>
<evidence type="ECO:0000256" key="10">
    <source>
        <dbReference type="PROSITE-ProRule" id="PRU00175"/>
    </source>
</evidence>
<dbReference type="EnsemblMetazoa" id="XM_014388778.2">
    <property type="protein sequence ID" value="XP_014244264.1"/>
    <property type="gene ID" value="LOC106663718"/>
</dbReference>
<dbReference type="PROSITE" id="PS50918">
    <property type="entry name" value="WWE"/>
    <property type="match status" value="2"/>
</dbReference>
<evidence type="ECO:0000256" key="7">
    <source>
        <dbReference type="ARBA" id="ARBA00022771"/>
    </source>
</evidence>
<protein>
    <recommendedName>
        <fullName evidence="11">E3 ubiquitin-protein ligase</fullName>
        <ecNumber evidence="11">2.3.2.27</ecNumber>
    </recommendedName>
</protein>
<evidence type="ECO:0000256" key="11">
    <source>
        <dbReference type="RuleBase" id="RU367105"/>
    </source>
</evidence>
<dbReference type="Pfam" id="PF02825">
    <property type="entry name" value="WWE"/>
    <property type="match status" value="2"/>
</dbReference>
<keyword evidence="11" id="KW-0963">Cytoplasm</keyword>
<evidence type="ECO:0000256" key="3">
    <source>
        <dbReference type="ARBA" id="ARBA00009413"/>
    </source>
</evidence>
<evidence type="ECO:0000256" key="4">
    <source>
        <dbReference type="ARBA" id="ARBA00022679"/>
    </source>
</evidence>
<evidence type="ECO:0000256" key="6">
    <source>
        <dbReference type="ARBA" id="ARBA00022737"/>
    </source>
</evidence>
<dbReference type="InterPro" id="IPR039396">
    <property type="entry name" value="Deltex_C"/>
</dbReference>